<evidence type="ECO:0000313" key="9">
    <source>
        <dbReference type="EMBL" id="UVI31640.1"/>
    </source>
</evidence>
<organism evidence="9 10">
    <name type="scientific">Paenibacillus spongiae</name>
    <dbReference type="NCBI Taxonomy" id="2909671"/>
    <lineage>
        <taxon>Bacteria</taxon>
        <taxon>Bacillati</taxon>
        <taxon>Bacillota</taxon>
        <taxon>Bacilli</taxon>
        <taxon>Bacillales</taxon>
        <taxon>Paenibacillaceae</taxon>
        <taxon>Paenibacillus</taxon>
    </lineage>
</organism>
<evidence type="ECO:0000256" key="4">
    <source>
        <dbReference type="ARBA" id="ARBA00022475"/>
    </source>
</evidence>
<comment type="similarity">
    <text evidence="2">Belongs to the autoinducer-2 exporter (AI-2E) (TC 2.A.86) family.</text>
</comment>
<evidence type="ECO:0000256" key="1">
    <source>
        <dbReference type="ARBA" id="ARBA00004651"/>
    </source>
</evidence>
<sequence length="147" mass="16353">MLLQNRFFRICLGIIALLLIVYLTAKVSFLFKPLGMIFTNLIPYIGPILGAIPCVIVAFTDSPSMVAWVLIVTIVAQQVEGNLLSPLIYGKRLEIHPLTTIILLLVAGKIAGILGFILALPFYMVVKIIVVRIYRLFLAEKVEELVE</sequence>
<evidence type="ECO:0000256" key="6">
    <source>
        <dbReference type="ARBA" id="ARBA00022989"/>
    </source>
</evidence>
<dbReference type="InterPro" id="IPR002549">
    <property type="entry name" value="AI-2E-like"/>
</dbReference>
<keyword evidence="6 8" id="KW-1133">Transmembrane helix</keyword>
<dbReference type="RefSeq" id="WP_258387702.1">
    <property type="nucleotide sequence ID" value="NZ_CP091430.1"/>
</dbReference>
<evidence type="ECO:0000256" key="8">
    <source>
        <dbReference type="SAM" id="Phobius"/>
    </source>
</evidence>
<feature type="transmembrane region" description="Helical" evidence="8">
    <location>
        <begin position="101"/>
        <end position="126"/>
    </location>
</feature>
<keyword evidence="7 8" id="KW-0472">Membrane</keyword>
<keyword evidence="4" id="KW-1003">Cell membrane</keyword>
<name>A0ABY5SDP0_9BACL</name>
<keyword evidence="10" id="KW-1185">Reference proteome</keyword>
<protein>
    <submittedName>
        <fullName evidence="9">AI-2E family transporter</fullName>
    </submittedName>
</protein>
<evidence type="ECO:0000256" key="7">
    <source>
        <dbReference type="ARBA" id="ARBA00023136"/>
    </source>
</evidence>
<dbReference type="Pfam" id="PF01594">
    <property type="entry name" value="AI-2E_transport"/>
    <property type="match status" value="1"/>
</dbReference>
<gene>
    <name evidence="9" type="ORF">L1F29_07405</name>
</gene>
<proteinExistence type="inferred from homology"/>
<evidence type="ECO:0000313" key="10">
    <source>
        <dbReference type="Proteomes" id="UP001057877"/>
    </source>
</evidence>
<comment type="subcellular location">
    <subcellularLocation>
        <location evidence="1">Cell membrane</location>
        <topology evidence="1">Multi-pass membrane protein</topology>
    </subcellularLocation>
</comment>
<accession>A0ABY5SDP0</accession>
<dbReference type="EMBL" id="CP091430">
    <property type="protein sequence ID" value="UVI31640.1"/>
    <property type="molecule type" value="Genomic_DNA"/>
</dbReference>
<evidence type="ECO:0000256" key="5">
    <source>
        <dbReference type="ARBA" id="ARBA00022692"/>
    </source>
</evidence>
<reference evidence="9" key="1">
    <citation type="submission" date="2022-01" db="EMBL/GenBank/DDBJ databases">
        <title>Paenibacillus spongiae sp. nov., isolated from marine sponge.</title>
        <authorList>
            <person name="Li Z."/>
            <person name="Zhang M."/>
        </authorList>
    </citation>
    <scope>NUCLEOTIDE SEQUENCE</scope>
    <source>
        <strain evidence="9">PHS-Z3</strain>
    </source>
</reference>
<feature type="transmembrane region" description="Helical" evidence="8">
    <location>
        <begin position="37"/>
        <end position="59"/>
    </location>
</feature>
<dbReference type="PANTHER" id="PTHR21716">
    <property type="entry name" value="TRANSMEMBRANE PROTEIN"/>
    <property type="match status" value="1"/>
</dbReference>
<keyword evidence="3" id="KW-0813">Transport</keyword>
<feature type="transmembrane region" description="Helical" evidence="8">
    <location>
        <begin position="7"/>
        <end position="25"/>
    </location>
</feature>
<evidence type="ECO:0000256" key="3">
    <source>
        <dbReference type="ARBA" id="ARBA00022448"/>
    </source>
</evidence>
<evidence type="ECO:0000256" key="2">
    <source>
        <dbReference type="ARBA" id="ARBA00009773"/>
    </source>
</evidence>
<keyword evidence="5 8" id="KW-0812">Transmembrane</keyword>
<feature type="transmembrane region" description="Helical" evidence="8">
    <location>
        <begin position="66"/>
        <end position="89"/>
    </location>
</feature>
<dbReference type="PANTHER" id="PTHR21716:SF53">
    <property type="entry name" value="PERMEASE PERM-RELATED"/>
    <property type="match status" value="1"/>
</dbReference>
<dbReference type="Proteomes" id="UP001057877">
    <property type="component" value="Chromosome"/>
</dbReference>